<keyword evidence="3" id="KW-1185">Reference proteome</keyword>
<evidence type="ECO:0000313" key="3">
    <source>
        <dbReference type="Proteomes" id="UP000822688"/>
    </source>
</evidence>
<gene>
    <name evidence="1" type="ORF">KC19_4G148900</name>
    <name evidence="2" type="ORF">KC19_4G149200</name>
</gene>
<dbReference type="AlphaFoldDB" id="A0A8T0IB02"/>
<evidence type="ECO:0000313" key="1">
    <source>
        <dbReference type="EMBL" id="KAG0580127.1"/>
    </source>
</evidence>
<sequence>MGGNARIRLATSSLQQLDGLPKGVSLGSTARSCLETAMFTWFLHHVQKGGGTLLREIREYCSNTKLLVADYSTSSLDSAKVCRSSRHGKGAWSPQRN</sequence>
<reference evidence="2" key="1">
    <citation type="submission" date="2020-06" db="EMBL/GenBank/DDBJ databases">
        <title>WGS assembly of Ceratodon purpureus strain R40.</title>
        <authorList>
            <person name="Carey S.B."/>
            <person name="Jenkins J."/>
            <person name="Shu S."/>
            <person name="Lovell J.T."/>
            <person name="Sreedasyam A."/>
            <person name="Maumus F."/>
            <person name="Tiley G.P."/>
            <person name="Fernandez-Pozo N."/>
            <person name="Barry K."/>
            <person name="Chen C."/>
            <person name="Wang M."/>
            <person name="Lipzen A."/>
            <person name="Daum C."/>
            <person name="Saski C.A."/>
            <person name="Payton A.C."/>
            <person name="Mcbreen J.C."/>
            <person name="Conrad R.E."/>
            <person name="Kollar L.M."/>
            <person name="Olsson S."/>
            <person name="Huttunen S."/>
            <person name="Landis J.B."/>
            <person name="Wickett N.J."/>
            <person name="Johnson M.G."/>
            <person name="Rensing S.A."/>
            <person name="Grimwood J."/>
            <person name="Schmutz J."/>
            <person name="Mcdaniel S.F."/>
        </authorList>
    </citation>
    <scope>NUCLEOTIDE SEQUENCE</scope>
    <source>
        <strain evidence="2">R40</strain>
    </source>
</reference>
<name>A0A8T0IB02_CERPU</name>
<dbReference type="EMBL" id="CM026424">
    <property type="protein sequence ID" value="KAG0580129.1"/>
    <property type="molecule type" value="Genomic_DNA"/>
</dbReference>
<evidence type="ECO:0000313" key="2">
    <source>
        <dbReference type="EMBL" id="KAG0580129.1"/>
    </source>
</evidence>
<protein>
    <submittedName>
        <fullName evidence="2">Uncharacterized protein</fullName>
    </submittedName>
</protein>
<accession>A0A8T0IB02</accession>
<comment type="caution">
    <text evidence="2">The sequence shown here is derived from an EMBL/GenBank/DDBJ whole genome shotgun (WGS) entry which is preliminary data.</text>
</comment>
<organism evidence="2 3">
    <name type="scientific">Ceratodon purpureus</name>
    <name type="common">Fire moss</name>
    <name type="synonym">Dicranum purpureum</name>
    <dbReference type="NCBI Taxonomy" id="3225"/>
    <lineage>
        <taxon>Eukaryota</taxon>
        <taxon>Viridiplantae</taxon>
        <taxon>Streptophyta</taxon>
        <taxon>Embryophyta</taxon>
        <taxon>Bryophyta</taxon>
        <taxon>Bryophytina</taxon>
        <taxon>Bryopsida</taxon>
        <taxon>Dicranidae</taxon>
        <taxon>Pseudoditrichales</taxon>
        <taxon>Ditrichaceae</taxon>
        <taxon>Ceratodon</taxon>
    </lineage>
</organism>
<dbReference type="EMBL" id="CM026424">
    <property type="protein sequence ID" value="KAG0580127.1"/>
    <property type="molecule type" value="Genomic_DNA"/>
</dbReference>
<proteinExistence type="predicted"/>
<dbReference type="Proteomes" id="UP000822688">
    <property type="component" value="Chromosome 4"/>
</dbReference>